<dbReference type="PRINTS" id="PR00364">
    <property type="entry name" value="DISEASERSIST"/>
</dbReference>
<organism evidence="7 8">
    <name type="scientific">Centaurea solstitialis</name>
    <name type="common">yellow star-thistle</name>
    <dbReference type="NCBI Taxonomy" id="347529"/>
    <lineage>
        <taxon>Eukaryota</taxon>
        <taxon>Viridiplantae</taxon>
        <taxon>Streptophyta</taxon>
        <taxon>Embryophyta</taxon>
        <taxon>Tracheophyta</taxon>
        <taxon>Spermatophyta</taxon>
        <taxon>Magnoliopsida</taxon>
        <taxon>eudicotyledons</taxon>
        <taxon>Gunneridae</taxon>
        <taxon>Pentapetalae</taxon>
        <taxon>asterids</taxon>
        <taxon>campanulids</taxon>
        <taxon>Asterales</taxon>
        <taxon>Asteraceae</taxon>
        <taxon>Carduoideae</taxon>
        <taxon>Cardueae</taxon>
        <taxon>Centaureinae</taxon>
        <taxon>Centaurea</taxon>
    </lineage>
</organism>
<dbReference type="InterPro" id="IPR027417">
    <property type="entry name" value="P-loop_NTPase"/>
</dbReference>
<feature type="compositionally biased region" description="Low complexity" evidence="4">
    <location>
        <begin position="176"/>
        <end position="192"/>
    </location>
</feature>
<dbReference type="InterPro" id="IPR042197">
    <property type="entry name" value="Apaf_helical"/>
</dbReference>
<evidence type="ECO:0000313" key="7">
    <source>
        <dbReference type="EMBL" id="KAJ9560914.1"/>
    </source>
</evidence>
<gene>
    <name evidence="7" type="ORF">OSB04_006074</name>
</gene>
<dbReference type="PANTHER" id="PTHR11017:SF340">
    <property type="entry name" value="NB-ARC-RELATED"/>
    <property type="match status" value="1"/>
</dbReference>
<dbReference type="SUPFAM" id="SSF52058">
    <property type="entry name" value="L domain-like"/>
    <property type="match status" value="1"/>
</dbReference>
<dbReference type="PANTHER" id="PTHR11017">
    <property type="entry name" value="LEUCINE-RICH REPEAT-CONTAINING PROTEIN"/>
    <property type="match status" value="1"/>
</dbReference>
<accession>A0AA38WRT6</accession>
<dbReference type="InterPro" id="IPR001611">
    <property type="entry name" value="Leu-rich_rpt"/>
</dbReference>
<keyword evidence="5" id="KW-0472">Membrane</keyword>
<evidence type="ECO:0000256" key="1">
    <source>
        <dbReference type="ARBA" id="ARBA00022614"/>
    </source>
</evidence>
<dbReference type="InterPro" id="IPR000157">
    <property type="entry name" value="TIR_dom"/>
</dbReference>
<dbReference type="Pfam" id="PF00931">
    <property type="entry name" value="NB-ARC"/>
    <property type="match status" value="1"/>
</dbReference>
<dbReference type="Gene3D" id="3.40.50.10140">
    <property type="entry name" value="Toll/interleukin-1 receptor homology (TIR) domain"/>
    <property type="match status" value="1"/>
</dbReference>
<feature type="domain" description="TIR" evidence="6">
    <location>
        <begin position="193"/>
        <end position="354"/>
    </location>
</feature>
<dbReference type="Gene3D" id="3.80.10.10">
    <property type="entry name" value="Ribonuclease Inhibitor"/>
    <property type="match status" value="2"/>
</dbReference>
<dbReference type="GO" id="GO:0043531">
    <property type="term" value="F:ADP binding"/>
    <property type="evidence" value="ECO:0007669"/>
    <property type="project" value="InterPro"/>
</dbReference>
<dbReference type="SUPFAM" id="SSF52540">
    <property type="entry name" value="P-loop containing nucleoside triphosphate hydrolases"/>
    <property type="match status" value="1"/>
</dbReference>
<dbReference type="EMBL" id="JARYMX010000002">
    <property type="protein sequence ID" value="KAJ9560914.1"/>
    <property type="molecule type" value="Genomic_DNA"/>
</dbReference>
<evidence type="ECO:0000259" key="6">
    <source>
        <dbReference type="PROSITE" id="PS50104"/>
    </source>
</evidence>
<keyword evidence="3" id="KW-0520">NAD</keyword>
<evidence type="ECO:0000313" key="8">
    <source>
        <dbReference type="Proteomes" id="UP001172457"/>
    </source>
</evidence>
<evidence type="ECO:0000256" key="5">
    <source>
        <dbReference type="SAM" id="Phobius"/>
    </source>
</evidence>
<evidence type="ECO:0000256" key="2">
    <source>
        <dbReference type="ARBA" id="ARBA00022737"/>
    </source>
</evidence>
<dbReference type="FunFam" id="3.40.50.10140:FF:000007">
    <property type="entry name" value="Disease resistance protein (TIR-NBS-LRR class)"/>
    <property type="match status" value="1"/>
</dbReference>
<dbReference type="Pfam" id="PF13855">
    <property type="entry name" value="LRR_8"/>
    <property type="match status" value="1"/>
</dbReference>
<evidence type="ECO:0000256" key="3">
    <source>
        <dbReference type="ARBA" id="ARBA00023027"/>
    </source>
</evidence>
<dbReference type="InterPro" id="IPR035897">
    <property type="entry name" value="Toll_tir_struct_dom_sf"/>
</dbReference>
<feature type="transmembrane region" description="Helical" evidence="5">
    <location>
        <begin position="97"/>
        <end position="116"/>
    </location>
</feature>
<keyword evidence="5" id="KW-1133">Transmembrane helix</keyword>
<feature type="region of interest" description="Disordered" evidence="4">
    <location>
        <begin position="170"/>
        <end position="195"/>
    </location>
</feature>
<dbReference type="Pfam" id="PF01582">
    <property type="entry name" value="TIR"/>
    <property type="match status" value="1"/>
</dbReference>
<dbReference type="Proteomes" id="UP001172457">
    <property type="component" value="Chromosome 2"/>
</dbReference>
<dbReference type="InterPro" id="IPR032675">
    <property type="entry name" value="LRR_dom_sf"/>
</dbReference>
<sequence>MTPVGKRLLGKHMTTKFSNNSHDPRSLKQNQGIILWLVVNRQTANQGPKLLLCANHRKEGCNILFLFTGYSQVTSINHEISSMAVLFKVKTQKSNMMASHMLSIYVYNTYFISLIYSNHIKLSSSKQIHLSMAISSWFLTVLNGIATVLFHCVLRCFHLDSFVGPPHEQIKPSIPPSSSHSTPTPSSSSSQSPKHDVFLSFRGTDTRNTFVDHLYSALEQQGIYTYKDDKTLPRGETIGPSLLKAIEESQVAVIVFSENYADSSWCLQELAHIMKCKDERRLIVMPIFYHVDPSELRKQKGKYGAALAKHESENKNVESWRKALADAGNLSGDVANGPETKFIKEIVDTISNILHVAISSENEDLVGIREHLQDLKSKMQMESDGVLMVGIWGLGGGGKTTLSSALYDEISTKFDGSCFIKDVREKSSKDSLENLQERVLSLVLKQKEMEVVGDVGRLIKSRFRHKKVLMVLDDVDHVNQLKALAGSHNWFGEGSRIIITTRDEHLLNAHKVNVIYNISLLNDNEAYKLFWKHALGHDRHIEDYEMLSKDVVSRAGGLPLALKVLGSFLCGKNMSEWTSALVRLKDIPENDIVERLKISYDGLKPMEKELFLDIACFFRGENKNLPMVILDACGFYPTIGVKVLIEKALITLSKEGTFEMHDLIEEMGHYIVRGENPKNPEKHSRIWDNDVLNIIVVDSMKENDIIEALDITFYNGGCPPSLPKVLANMKELRWIRFDGYETASFPRNFQPMKLCYLELGWCSIKQLWKGYKLLPKIEVLNLSFSSNLVRTPDLTGLPCLETLILKCCNSLKEIHPSIGYHEGLTFVDMERCRSLEKFPPIIRMKKLETLLLPCCFKLCKFPNIQTHMDNLVELKVVPSSIGRYCTNLVSLDLSSCKHLQSIEGNFHRLQHLKGFCLNFSDQTKVPAEGLFDVDCCLQMLSLRGTSLKKFHQVMVSIKLLGFSRSLVRLDLSACNLVDGEISSIMWKEFSNLQALDLSENKFSRLDSSLSQLPRLKYLNLSNCKDLVELPDLPSSLAILVVRSCDSLQIVDLPTNLKWLWKLVLPKKATWVDGNMVVQFMLQGNAVEVYFLSLHFYGTKMSTIRETFVLELPPNWYNEFSGFLIYTTIEAYANFPDRIVIKDRMGRENQDDVLEVATDSKNVRRMCYISFGSLRHTTWWNSTHTKISFSMTNADLHVELVPRTSKAEKPKDATNLSEFWDEEAKYGTQTFKFVLDSKSTIAIEWSFSDKLSYKRRKVDLDWIGLRKNENLDNRRFPMRKNSPIKIGSAV</sequence>
<dbReference type="InterPro" id="IPR002182">
    <property type="entry name" value="NB-ARC"/>
</dbReference>
<dbReference type="Gene3D" id="3.40.50.300">
    <property type="entry name" value="P-loop containing nucleotide triphosphate hydrolases"/>
    <property type="match status" value="1"/>
</dbReference>
<feature type="transmembrane region" description="Helical" evidence="5">
    <location>
        <begin position="128"/>
        <end position="150"/>
    </location>
</feature>
<dbReference type="SMART" id="SM00255">
    <property type="entry name" value="TIR"/>
    <property type="match status" value="1"/>
</dbReference>
<dbReference type="InterPro" id="IPR044974">
    <property type="entry name" value="Disease_R_plants"/>
</dbReference>
<keyword evidence="5" id="KW-0812">Transmembrane</keyword>
<reference evidence="7" key="1">
    <citation type="submission" date="2023-03" db="EMBL/GenBank/DDBJ databases">
        <title>Chromosome-scale reference genome and RAD-based genetic map of yellow starthistle (Centaurea solstitialis) reveal putative structural variation and QTLs associated with invader traits.</title>
        <authorList>
            <person name="Reatini B."/>
            <person name="Cang F.A."/>
            <person name="Jiang Q."/>
            <person name="Mckibben M.T.W."/>
            <person name="Barker M.S."/>
            <person name="Rieseberg L.H."/>
            <person name="Dlugosch K.M."/>
        </authorList>
    </citation>
    <scope>NUCLEOTIDE SEQUENCE</scope>
    <source>
        <strain evidence="7">CAN-66</strain>
        <tissue evidence="7">Leaf</tissue>
    </source>
</reference>
<comment type="caution">
    <text evidence="7">The sequence shown here is derived from an EMBL/GenBank/DDBJ whole genome shotgun (WGS) entry which is preliminary data.</text>
</comment>
<evidence type="ECO:0000256" key="4">
    <source>
        <dbReference type="SAM" id="MobiDB-lite"/>
    </source>
</evidence>
<dbReference type="PROSITE" id="PS50104">
    <property type="entry name" value="TIR"/>
    <property type="match status" value="1"/>
</dbReference>
<dbReference type="GO" id="GO:0006952">
    <property type="term" value="P:defense response"/>
    <property type="evidence" value="ECO:0007669"/>
    <property type="project" value="InterPro"/>
</dbReference>
<keyword evidence="2" id="KW-0677">Repeat</keyword>
<keyword evidence="8" id="KW-1185">Reference proteome</keyword>
<dbReference type="InterPro" id="IPR058192">
    <property type="entry name" value="WHD_ROQ1-like"/>
</dbReference>
<name>A0AA38WRT6_9ASTR</name>
<dbReference type="GO" id="GO:0007165">
    <property type="term" value="P:signal transduction"/>
    <property type="evidence" value="ECO:0007669"/>
    <property type="project" value="InterPro"/>
</dbReference>
<dbReference type="SUPFAM" id="SSF52200">
    <property type="entry name" value="Toll/Interleukin receptor TIR domain"/>
    <property type="match status" value="1"/>
</dbReference>
<keyword evidence="1" id="KW-0433">Leucine-rich repeat</keyword>
<dbReference type="Pfam" id="PF23282">
    <property type="entry name" value="WHD_ROQ1"/>
    <property type="match status" value="1"/>
</dbReference>
<dbReference type="Gene3D" id="1.10.8.430">
    <property type="entry name" value="Helical domain of apoptotic protease-activating factors"/>
    <property type="match status" value="1"/>
</dbReference>
<dbReference type="PROSITE" id="PS51450">
    <property type="entry name" value="LRR"/>
    <property type="match status" value="1"/>
</dbReference>
<proteinExistence type="predicted"/>
<protein>
    <recommendedName>
        <fullName evidence="6">TIR domain-containing protein</fullName>
    </recommendedName>
</protein>